<dbReference type="PANTHER" id="PTHR33112">
    <property type="entry name" value="DOMAIN PROTEIN, PUTATIVE-RELATED"/>
    <property type="match status" value="1"/>
</dbReference>
<dbReference type="Pfam" id="PF06985">
    <property type="entry name" value="HET"/>
    <property type="match status" value="1"/>
</dbReference>
<feature type="domain" description="Heterokaryon incompatibility" evidence="1">
    <location>
        <begin position="256"/>
        <end position="438"/>
    </location>
</feature>
<evidence type="ECO:0000313" key="3">
    <source>
        <dbReference type="Proteomes" id="UP000799779"/>
    </source>
</evidence>
<keyword evidence="3" id="KW-1185">Reference proteome</keyword>
<name>A0A6A5WKI3_9PLEO</name>
<organism evidence="2 3">
    <name type="scientific">Amniculicola lignicola CBS 123094</name>
    <dbReference type="NCBI Taxonomy" id="1392246"/>
    <lineage>
        <taxon>Eukaryota</taxon>
        <taxon>Fungi</taxon>
        <taxon>Dikarya</taxon>
        <taxon>Ascomycota</taxon>
        <taxon>Pezizomycotina</taxon>
        <taxon>Dothideomycetes</taxon>
        <taxon>Pleosporomycetidae</taxon>
        <taxon>Pleosporales</taxon>
        <taxon>Amniculicolaceae</taxon>
        <taxon>Amniculicola</taxon>
    </lineage>
</organism>
<dbReference type="PANTHER" id="PTHR33112:SF16">
    <property type="entry name" value="HETEROKARYON INCOMPATIBILITY DOMAIN-CONTAINING PROTEIN"/>
    <property type="match status" value="1"/>
</dbReference>
<evidence type="ECO:0000313" key="2">
    <source>
        <dbReference type="EMBL" id="KAF2001977.1"/>
    </source>
</evidence>
<evidence type="ECO:0000259" key="1">
    <source>
        <dbReference type="Pfam" id="PF06985"/>
    </source>
</evidence>
<proteinExistence type="predicted"/>
<accession>A0A6A5WKI3</accession>
<dbReference type="EMBL" id="ML977580">
    <property type="protein sequence ID" value="KAF2001977.1"/>
    <property type="molecule type" value="Genomic_DNA"/>
</dbReference>
<dbReference type="AlphaFoldDB" id="A0A6A5WKI3"/>
<dbReference type="Proteomes" id="UP000799779">
    <property type="component" value="Unassembled WGS sequence"/>
</dbReference>
<reference evidence="2" key="1">
    <citation type="journal article" date="2020" name="Stud. Mycol.">
        <title>101 Dothideomycetes genomes: a test case for predicting lifestyles and emergence of pathogens.</title>
        <authorList>
            <person name="Haridas S."/>
            <person name="Albert R."/>
            <person name="Binder M."/>
            <person name="Bloem J."/>
            <person name="Labutti K."/>
            <person name="Salamov A."/>
            <person name="Andreopoulos B."/>
            <person name="Baker S."/>
            <person name="Barry K."/>
            <person name="Bills G."/>
            <person name="Bluhm B."/>
            <person name="Cannon C."/>
            <person name="Castanera R."/>
            <person name="Culley D."/>
            <person name="Daum C."/>
            <person name="Ezra D."/>
            <person name="Gonzalez J."/>
            <person name="Henrissat B."/>
            <person name="Kuo A."/>
            <person name="Liang C."/>
            <person name="Lipzen A."/>
            <person name="Lutzoni F."/>
            <person name="Magnuson J."/>
            <person name="Mondo S."/>
            <person name="Nolan M."/>
            <person name="Ohm R."/>
            <person name="Pangilinan J."/>
            <person name="Park H.-J."/>
            <person name="Ramirez L."/>
            <person name="Alfaro M."/>
            <person name="Sun H."/>
            <person name="Tritt A."/>
            <person name="Yoshinaga Y."/>
            <person name="Zwiers L.-H."/>
            <person name="Turgeon B."/>
            <person name="Goodwin S."/>
            <person name="Spatafora J."/>
            <person name="Crous P."/>
            <person name="Grigoriev I."/>
        </authorList>
    </citation>
    <scope>NUCLEOTIDE SEQUENCE</scope>
    <source>
        <strain evidence="2">CBS 123094</strain>
    </source>
</reference>
<sequence length="818" mass="92122">MGWPHAAALLCPDGLWVDHWTANGHGKTISPVTDFVASANNGCPACTMLLHVIEEISPGWTTRDSSGAYFIRLEHSYASSLRVSLVGELPSSSAVTKAIHFGKKVVRGFTRDHKAGREKHNINTLRPHLHQLDNEASTTFALLCTQTDQEAIPLKSEAGSIAAWHLSSYDLGAYGKAPRPVLTLREWFHSTFHVAQCSASTIAFERVKRWLKHCQENDTVCQSSHQSFVPRRLIKIESRNDRIRLSLHESKHPVDYVCLSYRWGAPASEIITTRQSNVDAFRNHIPLQQLPATIQDAVTVCHGIGLSYLWVDSLCIVQDDSADWEREAPQMLDIYANSHLTIYATAARSCKEKFLGPQQFGNPHWQRAVQAEIPVGLELPGSGLAVRMVDDNERKGDLADLSKQFQTPLPGLSELMAHYSMSGEPGNVLSRRAWCLQEELLPNRRLYFNGCQLRWECGKRHISEANYRKPNPGMFEPRPPYGWKCLTGYAGKVGMGSKALREAVNTAHFGDDLEYNTLKEWMRIVQDYSGRHLSFQSDKLVAVAGLAQLIGQATQAQSGKADTYLAGLWESTLIAGLCWKAGPWEFAMRQDEYRAPTWSWAAMDGPINFVLWEEVVPWKYPPTFIPEARLIASEVQPISQSNPFGQLQSGYIQLVGPLIPVEVMTTPDGRKGQKESKVRAKNLYSYKVFLDYEAGRRVANTCESYDCWMKRACSRGCCDWKGDRSLEGSQFFCLQLFTWECRSSEISDSRLYYNGIEPVTFFLVLQRGQNGEYTRIGVGQALARKDIEWPRIGDGTQEPKRFQCPLFAEAQETCIRIN</sequence>
<dbReference type="OrthoDB" id="5125733at2759"/>
<protein>
    <submittedName>
        <fullName evidence="2">HET-domain-containing protein</fullName>
    </submittedName>
</protein>
<dbReference type="InterPro" id="IPR010730">
    <property type="entry name" value="HET"/>
</dbReference>
<gene>
    <name evidence="2" type="ORF">P154DRAFT_619038</name>
</gene>